<name>A0ACC3SA75_9PEZI</name>
<proteinExistence type="predicted"/>
<organism evidence="1 2">
    <name type="scientific">Zalaria obscura</name>
    <dbReference type="NCBI Taxonomy" id="2024903"/>
    <lineage>
        <taxon>Eukaryota</taxon>
        <taxon>Fungi</taxon>
        <taxon>Dikarya</taxon>
        <taxon>Ascomycota</taxon>
        <taxon>Pezizomycotina</taxon>
        <taxon>Dothideomycetes</taxon>
        <taxon>Dothideomycetidae</taxon>
        <taxon>Dothideales</taxon>
        <taxon>Zalariaceae</taxon>
        <taxon>Zalaria</taxon>
    </lineage>
</organism>
<evidence type="ECO:0000313" key="2">
    <source>
        <dbReference type="Proteomes" id="UP001320706"/>
    </source>
</evidence>
<keyword evidence="2" id="KW-1185">Reference proteome</keyword>
<dbReference type="EMBL" id="JAMKPW020000031">
    <property type="protein sequence ID" value="KAK8203349.1"/>
    <property type="molecule type" value="Genomic_DNA"/>
</dbReference>
<evidence type="ECO:0000313" key="1">
    <source>
        <dbReference type="EMBL" id="KAK8203349.1"/>
    </source>
</evidence>
<dbReference type="Proteomes" id="UP001320706">
    <property type="component" value="Unassembled WGS sequence"/>
</dbReference>
<gene>
    <name evidence="1" type="ORF">M8818_005327</name>
</gene>
<comment type="caution">
    <text evidence="1">The sequence shown here is derived from an EMBL/GenBank/DDBJ whole genome shotgun (WGS) entry which is preliminary data.</text>
</comment>
<accession>A0ACC3SA75</accession>
<reference evidence="1" key="1">
    <citation type="submission" date="2024-02" db="EMBL/GenBank/DDBJ databases">
        <title>Metagenome Assembled Genome of Zalaria obscura JY119.</title>
        <authorList>
            <person name="Vighnesh L."/>
            <person name="Jagadeeshwari U."/>
            <person name="Venkata Ramana C."/>
            <person name="Sasikala C."/>
        </authorList>
    </citation>
    <scope>NUCLEOTIDE SEQUENCE</scope>
    <source>
        <strain evidence="1">JY119</strain>
    </source>
</reference>
<protein>
    <submittedName>
        <fullName evidence="1">Uncharacterized protein</fullName>
    </submittedName>
</protein>
<sequence length="95" mass="10474">MPYLANASAPPAPPTKRLTRFCLAKGLRTTRACPSLPETHQDGIFPQSAERGPSRPSARMSRGHINAQIDLPHGYVEYTSELRTLRAVFVGARMQ</sequence>